<gene>
    <name evidence="2" type="ORF">CYCME_0094</name>
</gene>
<keyword evidence="1" id="KW-0732">Signal</keyword>
<dbReference type="PROSITE" id="PS51257">
    <property type="entry name" value="PROKAR_LIPOPROTEIN"/>
    <property type="match status" value="1"/>
</dbReference>
<dbReference type="KEGG" id="cza:CYCME_0094"/>
<organism evidence="2 3">
    <name type="scientific">Cycloclasticus zancles 78-ME</name>
    <dbReference type="NCBI Taxonomy" id="1198232"/>
    <lineage>
        <taxon>Bacteria</taxon>
        <taxon>Pseudomonadati</taxon>
        <taxon>Pseudomonadota</taxon>
        <taxon>Gammaproteobacteria</taxon>
        <taxon>Thiotrichales</taxon>
        <taxon>Piscirickettsiaceae</taxon>
        <taxon>Cycloclasticus</taxon>
    </lineage>
</organism>
<sequence>MQNRFFLLLFLALLLSACAQVPDQKGYHYEYFNLNAMAKTDIDMVADTHVKQTIKHLRLLATKLYKRNPREWKKTNLKSREAAVARIFKQPFPTVNGKSSVDSIRLAFNEQYQGDRVLAYVSGLASMLTLSYNGKSQFYLFDSLDAQKVYNGARNIEVASWLLQTKRKQNGELFLLSSGKGLSATNRSYDRLFGKLIGQQDLLALVIATKNHRTIKNVFQSAARFVFLPV</sequence>
<name>S5TC96_9GAMM</name>
<evidence type="ECO:0000313" key="2">
    <source>
        <dbReference type="EMBL" id="AGS38437.1"/>
    </source>
</evidence>
<feature type="chain" id="PRO_5004540574" evidence="1">
    <location>
        <begin position="20"/>
        <end position="230"/>
    </location>
</feature>
<protein>
    <submittedName>
        <fullName evidence="2">Lipoprotein</fullName>
    </submittedName>
</protein>
<evidence type="ECO:0000256" key="1">
    <source>
        <dbReference type="SAM" id="SignalP"/>
    </source>
</evidence>
<feature type="signal peptide" evidence="1">
    <location>
        <begin position="1"/>
        <end position="19"/>
    </location>
</feature>
<dbReference type="RefSeq" id="WP_015004907.1">
    <property type="nucleotide sequence ID" value="NC_021917.1"/>
</dbReference>
<dbReference type="HOGENOM" id="CLU_097918_0_0_6"/>
<reference evidence="2 3" key="1">
    <citation type="submission" date="2013-05" db="EMBL/GenBank/DDBJ databases">
        <title>Between feast and famine: a lifestyle of most important marine PAH-degrading bacterium Cycloclasticus sp. 7ME.</title>
        <authorList>
            <person name="Yakimov M.M."/>
            <person name="Messina E."/>
            <person name="Genovese M."/>
            <person name="Denaro R."/>
            <person name="Crisafi F."/>
            <person name="Russo D."/>
            <person name="Cappello S."/>
            <person name="Santisi S."/>
            <person name="Smedile F."/>
            <person name="Golyshina O.V."/>
            <person name="Tran H."/>
            <person name="Pieper D.H."/>
            <person name="Golyshin P.N."/>
            <person name="Giuliano L."/>
        </authorList>
    </citation>
    <scope>NUCLEOTIDE SEQUENCE [LARGE SCALE GENOMIC DNA]</scope>
    <source>
        <strain evidence="2 3">78-ME</strain>
    </source>
</reference>
<keyword evidence="2" id="KW-0449">Lipoprotein</keyword>
<dbReference type="AlphaFoldDB" id="S5TC96"/>
<keyword evidence="3" id="KW-1185">Reference proteome</keyword>
<dbReference type="eggNOG" id="ENOG502Z9JN">
    <property type="taxonomic scope" value="Bacteria"/>
</dbReference>
<dbReference type="Proteomes" id="UP000015380">
    <property type="component" value="Chromosome"/>
</dbReference>
<dbReference type="EMBL" id="CP005996">
    <property type="protein sequence ID" value="AGS38437.1"/>
    <property type="molecule type" value="Genomic_DNA"/>
</dbReference>
<reference evidence="3" key="2">
    <citation type="journal article" date="2016" name="Environ. Microbiol. Rep.">
        <title>Analysis of defence systems and a conjugative IncP-1 plasmid in the marine polyaromatic hydrocarbons-degrading bacterium Cycloclasticus sp. 78-ME.</title>
        <authorList>
            <person name="Yakimov M.M."/>
            <person name="Crisafi F."/>
            <person name="Messina E."/>
            <person name="Smedile F."/>
            <person name="Lopatina A."/>
            <person name="Denaro R."/>
            <person name="Pieper D.H."/>
            <person name="Golyshin P.N."/>
            <person name="Giuliano L."/>
        </authorList>
    </citation>
    <scope>NUCLEOTIDE SEQUENCE [LARGE SCALE GENOMIC DNA]</scope>
    <source>
        <strain evidence="3">78-ME</strain>
    </source>
</reference>
<dbReference type="PATRIC" id="fig|1198232.3.peg.95"/>
<evidence type="ECO:0000313" key="3">
    <source>
        <dbReference type="Proteomes" id="UP000015380"/>
    </source>
</evidence>
<accession>S5TC96</accession>
<proteinExistence type="predicted"/>